<evidence type="ECO:0000256" key="3">
    <source>
        <dbReference type="ARBA" id="ARBA00022970"/>
    </source>
</evidence>
<dbReference type="PANTHER" id="PTHR30483">
    <property type="entry name" value="LEUCINE-SPECIFIC-BINDING PROTEIN"/>
    <property type="match status" value="1"/>
</dbReference>
<evidence type="ECO:0000259" key="5">
    <source>
        <dbReference type="Pfam" id="PF13458"/>
    </source>
</evidence>
<keyword evidence="2 4" id="KW-0732">Signal</keyword>
<dbReference type="GO" id="GO:0006865">
    <property type="term" value="P:amino acid transport"/>
    <property type="evidence" value="ECO:0007669"/>
    <property type="project" value="UniProtKB-KW"/>
</dbReference>
<evidence type="ECO:0000256" key="1">
    <source>
        <dbReference type="ARBA" id="ARBA00010062"/>
    </source>
</evidence>
<dbReference type="InterPro" id="IPR051010">
    <property type="entry name" value="BCAA_transport"/>
</dbReference>
<dbReference type="PANTHER" id="PTHR30483:SF38">
    <property type="entry name" value="BLR7848 PROTEIN"/>
    <property type="match status" value="1"/>
</dbReference>
<comment type="caution">
    <text evidence="6">The sequence shown here is derived from an EMBL/GenBank/DDBJ whole genome shotgun (WGS) entry which is preliminary data.</text>
</comment>
<organism evidence="6 7">
    <name type="scientific">Rhodovastum atsumiense</name>
    <dbReference type="NCBI Taxonomy" id="504468"/>
    <lineage>
        <taxon>Bacteria</taxon>
        <taxon>Pseudomonadati</taxon>
        <taxon>Pseudomonadota</taxon>
        <taxon>Alphaproteobacteria</taxon>
        <taxon>Acetobacterales</taxon>
        <taxon>Acetobacteraceae</taxon>
        <taxon>Rhodovastum</taxon>
    </lineage>
</organism>
<evidence type="ECO:0000313" key="7">
    <source>
        <dbReference type="Proteomes" id="UP000325255"/>
    </source>
</evidence>
<reference evidence="6 7" key="1">
    <citation type="submission" date="2019-09" db="EMBL/GenBank/DDBJ databases">
        <title>Genome sequence of Rhodovastum atsumiense, a diverse member of the Acetobacteraceae family of non-sulfur purple photosynthetic bacteria.</title>
        <authorList>
            <person name="Meyer T."/>
            <person name="Kyndt J."/>
        </authorList>
    </citation>
    <scope>NUCLEOTIDE SEQUENCE [LARGE SCALE GENOMIC DNA]</scope>
    <source>
        <strain evidence="6 7">DSM 21279</strain>
    </source>
</reference>
<evidence type="ECO:0000256" key="4">
    <source>
        <dbReference type="SAM" id="SignalP"/>
    </source>
</evidence>
<dbReference type="OrthoDB" id="9791590at2"/>
<dbReference type="RefSeq" id="WP_150039720.1">
    <property type="nucleotide sequence ID" value="NZ_OW485601.1"/>
</dbReference>
<proteinExistence type="inferred from homology"/>
<dbReference type="SUPFAM" id="SSF53822">
    <property type="entry name" value="Periplasmic binding protein-like I"/>
    <property type="match status" value="1"/>
</dbReference>
<protein>
    <submittedName>
        <fullName evidence="6">ABC transporter substrate-binding protein</fullName>
    </submittedName>
</protein>
<feature type="chain" id="PRO_5024329331" evidence="4">
    <location>
        <begin position="25"/>
        <end position="385"/>
    </location>
</feature>
<evidence type="ECO:0000313" key="6">
    <source>
        <dbReference type="EMBL" id="KAA5613235.1"/>
    </source>
</evidence>
<dbReference type="InterPro" id="IPR028081">
    <property type="entry name" value="Leu-bd"/>
</dbReference>
<feature type="domain" description="Leucine-binding protein" evidence="5">
    <location>
        <begin position="26"/>
        <end position="364"/>
    </location>
</feature>
<accession>A0A5M6J0Q6</accession>
<dbReference type="Proteomes" id="UP000325255">
    <property type="component" value="Unassembled WGS sequence"/>
</dbReference>
<comment type="similarity">
    <text evidence="1">Belongs to the leucine-binding protein family.</text>
</comment>
<feature type="signal peptide" evidence="4">
    <location>
        <begin position="1"/>
        <end position="24"/>
    </location>
</feature>
<dbReference type="InterPro" id="IPR028082">
    <property type="entry name" value="Peripla_BP_I"/>
</dbReference>
<keyword evidence="7" id="KW-1185">Reference proteome</keyword>
<keyword evidence="3" id="KW-0813">Transport</keyword>
<evidence type="ECO:0000256" key="2">
    <source>
        <dbReference type="ARBA" id="ARBA00022729"/>
    </source>
</evidence>
<dbReference type="CDD" id="cd06333">
    <property type="entry name" value="PBP1_ABC_RPA1789-like"/>
    <property type="match status" value="1"/>
</dbReference>
<dbReference type="Pfam" id="PF13458">
    <property type="entry name" value="Peripla_BP_6"/>
    <property type="match status" value="1"/>
</dbReference>
<dbReference type="Gene3D" id="3.40.50.2300">
    <property type="match status" value="2"/>
</dbReference>
<dbReference type="EMBL" id="VWPK01000007">
    <property type="protein sequence ID" value="KAA5613235.1"/>
    <property type="molecule type" value="Genomic_DNA"/>
</dbReference>
<name>A0A5M6J0Q6_9PROT</name>
<keyword evidence="3" id="KW-0029">Amino-acid transport</keyword>
<sequence length="385" mass="40379">MSSSRATLLSAIAALAFSVGPALAQPIRVGVSVSSTGPAASLGIPERNTIALLPRQVAGQEVEYVVLDDGTDATRGVANIRKLIDEDHVDAVIGSTATPASAAMSVVAAEKQVPMLALCASASVIVPMTPEKRWTFKMPQNDSLMADAIAEHMAKSGVKTAGFIGFNDGYGDGWFTEFERAAKAHGIRVVAAERYARTDTSVTAQVLKVMMAKPDAVLVGAAGTPAALPQKTLKERGYKGRYYQTHGAANADFLRIGGKDVEGTVLPTGPVMVAAQLPESNPVRAVGLDYIARYEAANGPGSANSFGAHAYDAGLLLQAAIPVALEKGRPGTPAFRAALRDAIESRKELPLTHGVATLTPQDHNGFDQRARVMVTIQNGTWKLLP</sequence>
<dbReference type="AlphaFoldDB" id="A0A5M6J0Q6"/>
<gene>
    <name evidence="6" type="ORF">F1189_05950</name>
</gene>